<dbReference type="PANTHER" id="PTHR43194:SF2">
    <property type="entry name" value="PEROXISOMAL MEMBRANE PROTEIN LPX1"/>
    <property type="match status" value="1"/>
</dbReference>
<evidence type="ECO:0000313" key="2">
    <source>
        <dbReference type="EMBL" id="AEF40668.1"/>
    </source>
</evidence>
<dbReference type="PANTHER" id="PTHR43194">
    <property type="entry name" value="HYDROLASE ALPHA/BETA FOLD FAMILY"/>
    <property type="match status" value="1"/>
</dbReference>
<dbReference type="AlphaFoldDB" id="F6EQI3"/>
<dbReference type="GO" id="GO:0003824">
    <property type="term" value="F:catalytic activity"/>
    <property type="evidence" value="ECO:0007669"/>
    <property type="project" value="UniProtKB-ARBA"/>
</dbReference>
<dbReference type="STRING" id="443218.AS9A_2219"/>
<dbReference type="Pfam" id="PF12697">
    <property type="entry name" value="Abhydrolase_6"/>
    <property type="match status" value="1"/>
</dbReference>
<dbReference type="Gene3D" id="3.40.50.1820">
    <property type="entry name" value="alpha/beta hydrolase"/>
    <property type="match status" value="1"/>
</dbReference>
<dbReference type="eggNOG" id="COG2267">
    <property type="taxonomic scope" value="Bacteria"/>
</dbReference>
<accession>F6EQI3</accession>
<organism evidence="2 3">
    <name type="scientific">Hoyosella subflava (strain DSM 45089 / JCM 17490 / NBRC 109087 / DQS3-9A1)</name>
    <name type="common">Amycolicicoccus subflavus</name>
    <dbReference type="NCBI Taxonomy" id="443218"/>
    <lineage>
        <taxon>Bacteria</taxon>
        <taxon>Bacillati</taxon>
        <taxon>Actinomycetota</taxon>
        <taxon>Actinomycetes</taxon>
        <taxon>Mycobacteriales</taxon>
        <taxon>Hoyosellaceae</taxon>
        <taxon>Hoyosella</taxon>
    </lineage>
</organism>
<sequence length="265" mass="28909">MTNTKHVVIVHGTWGSGSFWVEARAAFEERGFVVHTPTLRHHELPLLAGSTQVATVSLTDYTDDLVELCESLDSPPLLVGASLGGLLVQLVAARTPHVGVVAACPAPAAGIFNLYPSMLRLFARHFAQPRPWAKPLFPEWEGWEWGCANTQPPEVARDMFAELVCESGRAYCEMALPWLDRRKAARVNFDAVKGPVLVVGGELDRVVVPAIGRATAKKYANATYIEIPASDHMVLFGAALPTTMGHIDRWMESNKIAARETSAEV</sequence>
<gene>
    <name evidence="2" type="ordered locus">AS9A_2219</name>
</gene>
<keyword evidence="3" id="KW-1185">Reference proteome</keyword>
<evidence type="ECO:0000259" key="1">
    <source>
        <dbReference type="Pfam" id="PF12697"/>
    </source>
</evidence>
<dbReference type="HOGENOM" id="CLU_051715_3_0_11"/>
<dbReference type="InterPro" id="IPR000073">
    <property type="entry name" value="AB_hydrolase_1"/>
</dbReference>
<dbReference type="OrthoDB" id="3810256at2"/>
<dbReference type="KEGG" id="asd:AS9A_2219"/>
<feature type="domain" description="AB hydrolase-1" evidence="1">
    <location>
        <begin position="7"/>
        <end position="236"/>
    </location>
</feature>
<name>F6EQI3_HOYSD</name>
<dbReference type="SUPFAM" id="SSF53474">
    <property type="entry name" value="alpha/beta-Hydrolases"/>
    <property type="match status" value="1"/>
</dbReference>
<evidence type="ECO:0000313" key="3">
    <source>
        <dbReference type="Proteomes" id="UP000009235"/>
    </source>
</evidence>
<protein>
    <submittedName>
        <fullName evidence="2">Lysophospholipase</fullName>
    </submittedName>
</protein>
<reference evidence="2 3" key="1">
    <citation type="journal article" date="2011" name="J. Bacteriol.">
        <title>Complete genome sequence of Amycolicicoccus subflavus DQS3-9A1T, an actinomycete isolated from crude oil-polluted soil.</title>
        <authorList>
            <person name="Cai M."/>
            <person name="Chen W.M."/>
            <person name="Nie Y."/>
            <person name="Chi C.Q."/>
            <person name="Wang Y.N."/>
            <person name="Tang Y.Q."/>
            <person name="Li G.Y."/>
            <person name="Wu X.L."/>
        </authorList>
    </citation>
    <scope>NUCLEOTIDE SEQUENCE [LARGE SCALE GENOMIC DNA]</scope>
    <source>
        <strain evidence="3">DSM 45089 / DQS3-9A1</strain>
    </source>
</reference>
<dbReference type="EMBL" id="CP002786">
    <property type="protein sequence ID" value="AEF40668.1"/>
    <property type="molecule type" value="Genomic_DNA"/>
</dbReference>
<dbReference type="Proteomes" id="UP000009235">
    <property type="component" value="Chromosome"/>
</dbReference>
<proteinExistence type="predicted"/>
<dbReference type="InterPro" id="IPR029058">
    <property type="entry name" value="AB_hydrolase_fold"/>
</dbReference>
<dbReference type="RefSeq" id="WP_013807017.1">
    <property type="nucleotide sequence ID" value="NC_015564.1"/>
</dbReference>
<dbReference type="InterPro" id="IPR050228">
    <property type="entry name" value="Carboxylesterase_BioH"/>
</dbReference>